<feature type="binding site" evidence="7 8">
    <location>
        <position position="83"/>
    </location>
    <ligand>
        <name>S-adenosyl-L-methionine</name>
        <dbReference type="ChEBI" id="CHEBI:59789"/>
    </ligand>
</feature>
<accession>A0A833JB34</accession>
<protein>
    <recommendedName>
        <fullName evidence="7">Ribosomal RNA small subunit methyltransferase A</fullName>
        <ecNumber evidence="7">2.1.1.182</ecNumber>
    </recommendedName>
    <alternativeName>
        <fullName evidence="7">16S rRNA (adenine(1518)-N(6)/adenine(1519)-N(6))-dimethyltransferase</fullName>
    </alternativeName>
    <alternativeName>
        <fullName evidence="7">16S rRNA dimethyladenosine transferase</fullName>
    </alternativeName>
    <alternativeName>
        <fullName evidence="7">16S rRNA dimethylase</fullName>
    </alternativeName>
    <alternativeName>
        <fullName evidence="7">S-adenosylmethionine-6-N', N'-adenosyl(rRNA) dimethyltransferase</fullName>
    </alternativeName>
</protein>
<feature type="binding site" evidence="7 8">
    <location>
        <position position="33"/>
    </location>
    <ligand>
        <name>S-adenosyl-L-methionine</name>
        <dbReference type="ChEBI" id="CHEBI:59789"/>
    </ligand>
</feature>
<dbReference type="HAMAP" id="MF_00607">
    <property type="entry name" value="16SrRNA_methyltr_A"/>
    <property type="match status" value="1"/>
</dbReference>
<evidence type="ECO:0000256" key="7">
    <source>
        <dbReference type="HAMAP-Rule" id="MF_00607"/>
    </source>
</evidence>
<dbReference type="AlphaFoldDB" id="A0A833JB34"/>
<dbReference type="PROSITE" id="PS51689">
    <property type="entry name" value="SAM_RNA_A_N6_MT"/>
    <property type="match status" value="1"/>
</dbReference>
<dbReference type="GO" id="GO:0005737">
    <property type="term" value="C:cytoplasm"/>
    <property type="evidence" value="ECO:0007669"/>
    <property type="project" value="UniProtKB-SubCell"/>
</dbReference>
<dbReference type="PANTHER" id="PTHR11727">
    <property type="entry name" value="DIMETHYLADENOSINE TRANSFERASE"/>
    <property type="match status" value="1"/>
</dbReference>
<dbReference type="PANTHER" id="PTHR11727:SF7">
    <property type="entry name" value="DIMETHYLADENOSINE TRANSFERASE-RELATED"/>
    <property type="match status" value="1"/>
</dbReference>
<feature type="binding site" evidence="7 8">
    <location>
        <position position="62"/>
    </location>
    <ligand>
        <name>S-adenosyl-L-methionine</name>
        <dbReference type="ChEBI" id="CHEBI:59789"/>
    </ligand>
</feature>
<comment type="function">
    <text evidence="7">Specifically dimethylates two adjacent adenosines (A1518 and A1519) in the loop of a conserved hairpin near the 3'-end of 16S rRNA in the 30S particle. May play a critical role in biogenesis of 30S subunits.</text>
</comment>
<dbReference type="SUPFAM" id="SSF53335">
    <property type="entry name" value="S-adenosyl-L-methionine-dependent methyltransferases"/>
    <property type="match status" value="1"/>
</dbReference>
<keyword evidence="5 7" id="KW-0949">S-adenosyl-L-methionine</keyword>
<dbReference type="NCBIfam" id="TIGR00755">
    <property type="entry name" value="ksgA"/>
    <property type="match status" value="1"/>
</dbReference>
<evidence type="ECO:0000256" key="1">
    <source>
        <dbReference type="ARBA" id="ARBA00022490"/>
    </source>
</evidence>
<dbReference type="GO" id="GO:0003723">
    <property type="term" value="F:RNA binding"/>
    <property type="evidence" value="ECO:0007669"/>
    <property type="project" value="UniProtKB-UniRule"/>
</dbReference>
<name>A0A833JB34_9BACT</name>
<dbReference type="InterPro" id="IPR023165">
    <property type="entry name" value="rRNA_Ade_diMease-like_C"/>
</dbReference>
<evidence type="ECO:0000313" key="11">
    <source>
        <dbReference type="Proteomes" id="UP000442694"/>
    </source>
</evidence>
<keyword evidence="2 7" id="KW-0698">rRNA processing</keyword>
<feature type="binding site" evidence="7 8">
    <location>
        <position position="31"/>
    </location>
    <ligand>
        <name>S-adenosyl-L-methionine</name>
        <dbReference type="ChEBI" id="CHEBI:59789"/>
    </ligand>
</feature>
<organism evidence="10 11">
    <name type="scientific">Fluviispira multicolorata</name>
    <dbReference type="NCBI Taxonomy" id="2654512"/>
    <lineage>
        <taxon>Bacteria</taxon>
        <taxon>Pseudomonadati</taxon>
        <taxon>Bdellovibrionota</taxon>
        <taxon>Oligoflexia</taxon>
        <taxon>Silvanigrellales</taxon>
        <taxon>Silvanigrellaceae</taxon>
        <taxon>Fluviispira</taxon>
    </lineage>
</organism>
<keyword evidence="3 7" id="KW-0489">Methyltransferase</keyword>
<evidence type="ECO:0000256" key="8">
    <source>
        <dbReference type="PROSITE-ProRule" id="PRU01026"/>
    </source>
</evidence>
<feature type="binding site" evidence="7 8">
    <location>
        <position position="110"/>
    </location>
    <ligand>
        <name>S-adenosyl-L-methionine</name>
        <dbReference type="ChEBI" id="CHEBI:59789"/>
    </ligand>
</feature>
<dbReference type="InterPro" id="IPR029063">
    <property type="entry name" value="SAM-dependent_MTases_sf"/>
</dbReference>
<sequence length="300" mass="34885">MRNKFNKEKELQKEKANHAFHLHAKKSLGQNFLRDANVVEKIASSIDTLFTEKEQKYVHEIGPGTGALTLPLLQKSIKIKALEKDERSVDGLKKTLLIEYENQFEVVQTDILKWTPSEDEYLIAVKKCVCVGNIPYYITSDILFWFCKNYKFYTHGIFMVQNEVADRLQAKPGTKDYGRLTVRIQLFFEVKKLFVVPAQCFVPQPKVDSAIVQLSPKNFSFATQEEDVAFSSFTTILFSARRKMLRRALHAQLWQLEEKAQGKINRFWNLANSLGVYEETRPDTLSPLTILELHRFFYFK</sequence>
<dbReference type="Pfam" id="PF00398">
    <property type="entry name" value="RrnaAD"/>
    <property type="match status" value="1"/>
</dbReference>
<dbReference type="EC" id="2.1.1.182" evidence="7"/>
<comment type="subcellular location">
    <subcellularLocation>
        <location evidence="7">Cytoplasm</location>
    </subcellularLocation>
</comment>
<dbReference type="Proteomes" id="UP000442694">
    <property type="component" value="Unassembled WGS sequence"/>
</dbReference>
<proteinExistence type="inferred from homology"/>
<comment type="caution">
    <text evidence="10">The sequence shown here is derived from an EMBL/GenBank/DDBJ whole genome shotgun (WGS) entry which is preliminary data.</text>
</comment>
<evidence type="ECO:0000313" key="10">
    <source>
        <dbReference type="EMBL" id="KAB8028570.1"/>
    </source>
</evidence>
<evidence type="ECO:0000256" key="6">
    <source>
        <dbReference type="ARBA" id="ARBA00022884"/>
    </source>
</evidence>
<dbReference type="GO" id="GO:0052908">
    <property type="term" value="F:16S rRNA (adenine(1518)-N(6)/adenine(1519)-N(6))-dimethyltransferase activity"/>
    <property type="evidence" value="ECO:0007669"/>
    <property type="project" value="UniProtKB-EC"/>
</dbReference>
<dbReference type="Gene3D" id="3.40.50.150">
    <property type="entry name" value="Vaccinia Virus protein VP39"/>
    <property type="match status" value="1"/>
</dbReference>
<dbReference type="InterPro" id="IPR001737">
    <property type="entry name" value="KsgA/Erm"/>
</dbReference>
<evidence type="ECO:0000256" key="3">
    <source>
        <dbReference type="ARBA" id="ARBA00022603"/>
    </source>
</evidence>
<dbReference type="InterPro" id="IPR011530">
    <property type="entry name" value="rRNA_adenine_dimethylase"/>
</dbReference>
<evidence type="ECO:0000256" key="4">
    <source>
        <dbReference type="ARBA" id="ARBA00022679"/>
    </source>
</evidence>
<comment type="catalytic activity">
    <reaction evidence="7">
        <text>adenosine(1518)/adenosine(1519) in 16S rRNA + 4 S-adenosyl-L-methionine = N(6)-dimethyladenosine(1518)/N(6)-dimethyladenosine(1519) in 16S rRNA + 4 S-adenosyl-L-homocysteine + 4 H(+)</text>
        <dbReference type="Rhea" id="RHEA:19609"/>
        <dbReference type="Rhea" id="RHEA-COMP:10232"/>
        <dbReference type="Rhea" id="RHEA-COMP:10233"/>
        <dbReference type="ChEBI" id="CHEBI:15378"/>
        <dbReference type="ChEBI" id="CHEBI:57856"/>
        <dbReference type="ChEBI" id="CHEBI:59789"/>
        <dbReference type="ChEBI" id="CHEBI:74411"/>
        <dbReference type="ChEBI" id="CHEBI:74493"/>
        <dbReference type="EC" id="2.1.1.182"/>
    </reaction>
</comment>
<keyword evidence="6 7" id="KW-0694">RNA-binding</keyword>
<dbReference type="SMART" id="SM00650">
    <property type="entry name" value="rADc"/>
    <property type="match status" value="1"/>
</dbReference>
<dbReference type="Gene3D" id="1.10.8.100">
    <property type="entry name" value="Ribosomal RNA adenine dimethylase-like, domain 2"/>
    <property type="match status" value="1"/>
</dbReference>
<feature type="binding site" evidence="7 8">
    <location>
        <position position="133"/>
    </location>
    <ligand>
        <name>S-adenosyl-L-methionine</name>
        <dbReference type="ChEBI" id="CHEBI:59789"/>
    </ligand>
</feature>
<keyword evidence="11" id="KW-1185">Reference proteome</keyword>
<dbReference type="CDD" id="cd02440">
    <property type="entry name" value="AdoMet_MTases"/>
    <property type="match status" value="1"/>
</dbReference>
<dbReference type="InterPro" id="IPR020598">
    <property type="entry name" value="rRNA_Ade_methylase_Trfase_N"/>
</dbReference>
<reference evidence="10 11" key="1">
    <citation type="submission" date="2019-10" db="EMBL/GenBank/DDBJ databases">
        <title>New genus of Silvanigrellaceae.</title>
        <authorList>
            <person name="Pitt A."/>
            <person name="Hahn M.W."/>
        </authorList>
    </citation>
    <scope>NUCLEOTIDE SEQUENCE [LARGE SCALE GENOMIC DNA]</scope>
    <source>
        <strain evidence="10 11">33A1-SZDP</strain>
    </source>
</reference>
<keyword evidence="1 7" id="KW-0963">Cytoplasm</keyword>
<dbReference type="EMBL" id="WFLN01000009">
    <property type="protein sequence ID" value="KAB8028570.1"/>
    <property type="molecule type" value="Genomic_DNA"/>
</dbReference>
<feature type="domain" description="Ribosomal RNA adenine methylase transferase N-terminal" evidence="9">
    <location>
        <begin position="38"/>
        <end position="218"/>
    </location>
</feature>
<dbReference type="RefSeq" id="WP_152213721.1">
    <property type="nucleotide sequence ID" value="NZ_WFLN01000009.1"/>
</dbReference>
<keyword evidence="4 7" id="KW-0808">Transferase</keyword>
<gene>
    <name evidence="7 10" type="primary">rsmA</name>
    <name evidence="7" type="synonym">ksgA</name>
    <name evidence="10" type="ORF">GCL57_12690</name>
</gene>
<evidence type="ECO:0000256" key="2">
    <source>
        <dbReference type="ARBA" id="ARBA00022552"/>
    </source>
</evidence>
<evidence type="ECO:0000256" key="5">
    <source>
        <dbReference type="ARBA" id="ARBA00022691"/>
    </source>
</evidence>
<evidence type="ECO:0000259" key="9">
    <source>
        <dbReference type="SMART" id="SM00650"/>
    </source>
</evidence>
<comment type="similarity">
    <text evidence="7">Belongs to the class I-like SAM-binding methyltransferase superfamily. rRNA adenine N(6)-methyltransferase family. RsmA subfamily.</text>
</comment>